<protein>
    <submittedName>
        <fullName evidence="2">Uncharacterized protein</fullName>
    </submittedName>
</protein>
<proteinExistence type="predicted"/>
<dbReference type="Proteomes" id="UP000593906">
    <property type="component" value="Chromosome 4"/>
</dbReference>
<keyword evidence="1" id="KW-0472">Membrane</keyword>
<organism evidence="2 3">
    <name type="scientific">Cryptosporidium parvum</name>
    <dbReference type="NCBI Taxonomy" id="5807"/>
    <lineage>
        <taxon>Eukaryota</taxon>
        <taxon>Sar</taxon>
        <taxon>Alveolata</taxon>
        <taxon>Apicomplexa</taxon>
        <taxon>Conoidasida</taxon>
        <taxon>Coccidia</taxon>
        <taxon>Eucoccidiorida</taxon>
        <taxon>Eimeriorina</taxon>
        <taxon>Cryptosporidiidae</taxon>
        <taxon>Cryptosporidium</taxon>
    </lineage>
</organism>
<evidence type="ECO:0000313" key="3">
    <source>
        <dbReference type="Proteomes" id="UP000593906"/>
    </source>
</evidence>
<gene>
    <name evidence="2" type="ORF">CPATCC_001939</name>
</gene>
<accession>A0A7S7LHL5</accession>
<feature type="transmembrane region" description="Helical" evidence="1">
    <location>
        <begin position="20"/>
        <end position="44"/>
    </location>
</feature>
<keyword evidence="1" id="KW-1133">Transmembrane helix</keyword>
<sequence>MSNIFSSLLFYFPPPHTLLSFYFSNIYSIYYFNAISIFYFLFYFNPQNSTQTLFFCYLFNLKKKRRKLHLLSRNIFIVTFNAYLYLIYNYYVLDIPFNYYTYMH</sequence>
<evidence type="ECO:0000256" key="1">
    <source>
        <dbReference type="SAM" id="Phobius"/>
    </source>
</evidence>
<dbReference type="EMBL" id="CP044419">
    <property type="protein sequence ID" value="QOY42307.1"/>
    <property type="molecule type" value="Genomic_DNA"/>
</dbReference>
<dbReference type="VEuPathDB" id="CryptoDB:CPATCC_0021380"/>
<name>A0A7S7LHL5_CRYPV</name>
<reference evidence="2 3" key="1">
    <citation type="submission" date="2019-09" db="EMBL/GenBank/DDBJ databases">
        <title>Consistent, comparative and evidence-based genome assembly and annotation for Cryptosporidium parvum, C. hominis and C. tyzzeri.</title>
        <authorList>
            <person name="Baptista R.P."/>
            <person name="Li Y."/>
            <person name="Sateriale A."/>
            <person name="Ansell B."/>
            <person name="Jex A."/>
            <person name="Sanders M."/>
            <person name="Brooks K."/>
            <person name="Tracey A."/>
            <person name="Berriman M."/>
            <person name="Striepen B."/>
            <person name="Cotton J.A."/>
            <person name="Kissinger J.C."/>
        </authorList>
    </citation>
    <scope>NUCLEOTIDE SEQUENCE [LARGE SCALE GENOMIC DNA]</scope>
    <source>
        <strain evidence="2 3">IOWA-ATCC</strain>
    </source>
</reference>
<evidence type="ECO:0000313" key="2">
    <source>
        <dbReference type="EMBL" id="QOY42307.1"/>
    </source>
</evidence>
<keyword evidence="1" id="KW-0812">Transmembrane</keyword>
<feature type="transmembrane region" description="Helical" evidence="1">
    <location>
        <begin position="70"/>
        <end position="91"/>
    </location>
</feature>
<dbReference type="AlphaFoldDB" id="A0A7S7LHL5"/>